<evidence type="ECO:0000313" key="3">
    <source>
        <dbReference type="Proteomes" id="UP000835052"/>
    </source>
</evidence>
<keyword evidence="3" id="KW-1185">Reference proteome</keyword>
<keyword evidence="1" id="KW-1133">Transmembrane helix</keyword>
<dbReference type="OrthoDB" id="10493837at2759"/>
<protein>
    <submittedName>
        <fullName evidence="2">Uncharacterized protein</fullName>
    </submittedName>
</protein>
<organism evidence="2 3">
    <name type="scientific">Caenorhabditis auriculariae</name>
    <dbReference type="NCBI Taxonomy" id="2777116"/>
    <lineage>
        <taxon>Eukaryota</taxon>
        <taxon>Metazoa</taxon>
        <taxon>Ecdysozoa</taxon>
        <taxon>Nematoda</taxon>
        <taxon>Chromadorea</taxon>
        <taxon>Rhabditida</taxon>
        <taxon>Rhabditina</taxon>
        <taxon>Rhabditomorpha</taxon>
        <taxon>Rhabditoidea</taxon>
        <taxon>Rhabditidae</taxon>
        <taxon>Peloderinae</taxon>
        <taxon>Caenorhabditis</taxon>
    </lineage>
</organism>
<reference evidence="2" key="1">
    <citation type="submission" date="2020-10" db="EMBL/GenBank/DDBJ databases">
        <authorList>
            <person name="Kikuchi T."/>
        </authorList>
    </citation>
    <scope>NUCLEOTIDE SEQUENCE</scope>
    <source>
        <strain evidence="2">NKZ352</strain>
    </source>
</reference>
<keyword evidence="1" id="KW-0812">Transmembrane</keyword>
<dbReference type="Proteomes" id="UP000835052">
    <property type="component" value="Unassembled WGS sequence"/>
</dbReference>
<comment type="caution">
    <text evidence="2">The sequence shown here is derived from an EMBL/GenBank/DDBJ whole genome shotgun (WGS) entry which is preliminary data.</text>
</comment>
<sequence length="107" mass="11494">MGGVPPLRPELEWLFPKEVTTSSSAVLQRGAGEASLSFLADHSLALIAVLFMVVLSVALLAVLVQYNCQKESAQPLSHTPSQWTTCSTGIFPCRESNPGRVGENHES</sequence>
<dbReference type="EMBL" id="CAJGYM010000191">
    <property type="protein sequence ID" value="CAD6199656.1"/>
    <property type="molecule type" value="Genomic_DNA"/>
</dbReference>
<dbReference type="AlphaFoldDB" id="A0A8S1HW45"/>
<keyword evidence="1" id="KW-0472">Membrane</keyword>
<accession>A0A8S1HW45</accession>
<evidence type="ECO:0000256" key="1">
    <source>
        <dbReference type="SAM" id="Phobius"/>
    </source>
</evidence>
<name>A0A8S1HW45_9PELO</name>
<proteinExistence type="predicted"/>
<feature type="transmembrane region" description="Helical" evidence="1">
    <location>
        <begin position="44"/>
        <end position="64"/>
    </location>
</feature>
<gene>
    <name evidence="2" type="ORF">CAUJ_LOCUS15556</name>
</gene>
<evidence type="ECO:0000313" key="2">
    <source>
        <dbReference type="EMBL" id="CAD6199656.1"/>
    </source>
</evidence>